<reference evidence="5 6" key="1">
    <citation type="journal article" date="2012" name="J. Bacteriol.">
        <title>Genome Sequence of Nitratireductor indicus Type Strain C115.</title>
        <authorList>
            <person name="Lai Q."/>
            <person name="Li G."/>
            <person name="Yu Z."/>
            <person name="Shao Z."/>
        </authorList>
    </citation>
    <scope>NUCLEOTIDE SEQUENCE [LARGE SCALE GENOMIC DNA]</scope>
    <source>
        <strain evidence="5 6">C115</strain>
    </source>
</reference>
<dbReference type="STRING" id="721133.SAMN05216176_103249"/>
<keyword evidence="6" id="KW-1185">Reference proteome</keyword>
<dbReference type="InterPro" id="IPR001320">
    <property type="entry name" value="Iontro_rcpt_C"/>
</dbReference>
<dbReference type="Proteomes" id="UP000007374">
    <property type="component" value="Unassembled WGS sequence"/>
</dbReference>
<dbReference type="CDD" id="cd13530">
    <property type="entry name" value="PBP2_peptides_like"/>
    <property type="match status" value="1"/>
</dbReference>
<dbReference type="RefSeq" id="WP_009450207.1">
    <property type="nucleotide sequence ID" value="NZ_AMSI01000005.1"/>
</dbReference>
<dbReference type="PATRIC" id="fig|1231190.3.peg.1962"/>
<dbReference type="InterPro" id="IPR001638">
    <property type="entry name" value="Solute-binding_3/MltF_N"/>
</dbReference>
<evidence type="ECO:0000256" key="2">
    <source>
        <dbReference type="SAM" id="SignalP"/>
    </source>
</evidence>
<feature type="chain" id="PRO_5003864992" evidence="2">
    <location>
        <begin position="34"/>
        <end position="260"/>
    </location>
</feature>
<sequence>MNQPRFCSIRRRLLGAGAAVLIAATGYLTPAIAQEDTFKVGSTPTGVPFTFLDVNSNSIQGVMVDIVTAIGEQEHFKPDVQATQWSALIPSLTSGKIDIIAAAMYATEERAKVVDFTDTVYSYGEGLFVSNDDTTDYKSPKELEGKTIGVQVGTAYIEPMKALGVFKEVKIYDSIPDIMRDVQLGRIDAGFGDRPIVAYQLSKGAAKVRLVKSYESTVSGNVAMAVQKGNDALRTRLNDGLKKVKDTGKLDEILAKWGLD</sequence>
<dbReference type="Pfam" id="PF00497">
    <property type="entry name" value="SBP_bac_3"/>
    <property type="match status" value="1"/>
</dbReference>
<evidence type="ECO:0000259" key="3">
    <source>
        <dbReference type="SMART" id="SM00062"/>
    </source>
</evidence>
<dbReference type="eggNOG" id="COG0834">
    <property type="taxonomic scope" value="Bacteria"/>
</dbReference>
<dbReference type="SMART" id="SM00079">
    <property type="entry name" value="PBPe"/>
    <property type="match status" value="1"/>
</dbReference>
<dbReference type="OrthoDB" id="9768183at2"/>
<dbReference type="GO" id="GO:0016020">
    <property type="term" value="C:membrane"/>
    <property type="evidence" value="ECO:0007669"/>
    <property type="project" value="InterPro"/>
</dbReference>
<comment type="caution">
    <text evidence="5">The sequence shown here is derived from an EMBL/GenBank/DDBJ whole genome shotgun (WGS) entry which is preliminary data.</text>
</comment>
<keyword evidence="1 2" id="KW-0732">Signal</keyword>
<dbReference type="PANTHER" id="PTHR35936">
    <property type="entry name" value="MEMBRANE-BOUND LYTIC MUREIN TRANSGLYCOSYLASE F"/>
    <property type="match status" value="1"/>
</dbReference>
<proteinExistence type="predicted"/>
<dbReference type="PANTHER" id="PTHR35936:SF17">
    <property type="entry name" value="ARGININE-BINDING EXTRACELLULAR PROTEIN ARTP"/>
    <property type="match status" value="1"/>
</dbReference>
<feature type="signal peptide" evidence="2">
    <location>
        <begin position="1"/>
        <end position="33"/>
    </location>
</feature>
<dbReference type="Gene3D" id="3.40.190.10">
    <property type="entry name" value="Periplasmic binding protein-like II"/>
    <property type="match status" value="2"/>
</dbReference>
<evidence type="ECO:0000259" key="4">
    <source>
        <dbReference type="SMART" id="SM00079"/>
    </source>
</evidence>
<protein>
    <submittedName>
        <fullName evidence="5">Family 3 extracellular solute-binding protein</fullName>
    </submittedName>
</protein>
<evidence type="ECO:0000256" key="1">
    <source>
        <dbReference type="ARBA" id="ARBA00022729"/>
    </source>
</evidence>
<gene>
    <name evidence="5" type="ORF">NA8A_09359</name>
</gene>
<name>K2NY63_9HYPH</name>
<accession>K2NY63</accession>
<evidence type="ECO:0000313" key="6">
    <source>
        <dbReference type="Proteomes" id="UP000007374"/>
    </source>
</evidence>
<dbReference type="AlphaFoldDB" id="K2NY63"/>
<organism evidence="5 6">
    <name type="scientific">Nitratireductor indicus C115</name>
    <dbReference type="NCBI Taxonomy" id="1231190"/>
    <lineage>
        <taxon>Bacteria</taxon>
        <taxon>Pseudomonadati</taxon>
        <taxon>Pseudomonadota</taxon>
        <taxon>Alphaproteobacteria</taxon>
        <taxon>Hyphomicrobiales</taxon>
        <taxon>Phyllobacteriaceae</taxon>
        <taxon>Nitratireductor</taxon>
    </lineage>
</organism>
<dbReference type="SMART" id="SM00062">
    <property type="entry name" value="PBPb"/>
    <property type="match status" value="1"/>
</dbReference>
<feature type="domain" description="Ionotropic glutamate receptor C-terminal" evidence="4">
    <location>
        <begin position="37"/>
        <end position="260"/>
    </location>
</feature>
<dbReference type="SUPFAM" id="SSF53850">
    <property type="entry name" value="Periplasmic binding protein-like II"/>
    <property type="match status" value="1"/>
</dbReference>
<feature type="domain" description="Solute-binding protein family 3/N-terminal" evidence="3">
    <location>
        <begin position="37"/>
        <end position="260"/>
    </location>
</feature>
<dbReference type="GO" id="GO:0015276">
    <property type="term" value="F:ligand-gated monoatomic ion channel activity"/>
    <property type="evidence" value="ECO:0007669"/>
    <property type="project" value="InterPro"/>
</dbReference>
<evidence type="ECO:0000313" key="5">
    <source>
        <dbReference type="EMBL" id="EKF42864.1"/>
    </source>
</evidence>
<dbReference type="EMBL" id="AMSI01000005">
    <property type="protein sequence ID" value="EKF42864.1"/>
    <property type="molecule type" value="Genomic_DNA"/>
</dbReference>